<accession>A0A0K1NMZ8</accession>
<dbReference type="Proteomes" id="UP000060345">
    <property type="component" value="Chromosome 2"/>
</dbReference>
<sequence length="69" mass="8002">MVVQVFDLLQVTTLLKSVVFILFLSLMASILSIYFKFVFFVSHSEQANRRTVADQFKSPYCLSDMDLEM</sequence>
<feature type="transmembrane region" description="Helical" evidence="1">
    <location>
        <begin position="20"/>
        <end position="41"/>
    </location>
</feature>
<protein>
    <submittedName>
        <fullName evidence="2">Uncharacterized protein</fullName>
    </submittedName>
</protein>
<keyword evidence="1" id="KW-0472">Membrane</keyword>
<reference evidence="2 3" key="1">
    <citation type="submission" date="2015-07" db="EMBL/GenBank/DDBJ databases">
        <authorList>
            <person name="Noorani M."/>
        </authorList>
    </citation>
    <scope>NUCLEOTIDE SEQUENCE [LARGE SCALE GENOMIC DNA]</scope>
    <source>
        <strain evidence="2 3">W1435</strain>
    </source>
</reference>
<evidence type="ECO:0000256" key="1">
    <source>
        <dbReference type="SAM" id="Phobius"/>
    </source>
</evidence>
<evidence type="ECO:0000313" key="3">
    <source>
        <dbReference type="Proteomes" id="UP000060345"/>
    </source>
</evidence>
<name>A0A0K1NMZ8_9BACT</name>
<proteinExistence type="predicted"/>
<dbReference type="AlphaFoldDB" id="A0A0K1NMZ8"/>
<gene>
    <name evidence="2" type="ORF">ADJ77_11930</name>
</gene>
<keyword evidence="1" id="KW-1133">Transmembrane helix</keyword>
<organism evidence="2 3">
    <name type="scientific">Prevotella fusca JCM 17724</name>
    <dbReference type="NCBI Taxonomy" id="1236517"/>
    <lineage>
        <taxon>Bacteria</taxon>
        <taxon>Pseudomonadati</taxon>
        <taxon>Bacteroidota</taxon>
        <taxon>Bacteroidia</taxon>
        <taxon>Bacteroidales</taxon>
        <taxon>Prevotellaceae</taxon>
        <taxon>Prevotella</taxon>
    </lineage>
</organism>
<evidence type="ECO:0000313" key="2">
    <source>
        <dbReference type="EMBL" id="AKU70462.1"/>
    </source>
</evidence>
<dbReference type="KEGG" id="pfus:ADJ77_11930"/>
<dbReference type="EMBL" id="CP012075">
    <property type="protein sequence ID" value="AKU70462.1"/>
    <property type="molecule type" value="Genomic_DNA"/>
</dbReference>
<keyword evidence="1" id="KW-0812">Transmembrane</keyword>